<reference evidence="2 3" key="1">
    <citation type="submission" date="2019-11" db="EMBL/GenBank/DDBJ databases">
        <title>Comparative genomics of hydrocarbon-degrading Desulfosarcina strains.</title>
        <authorList>
            <person name="Watanabe M."/>
            <person name="Kojima H."/>
            <person name="Fukui M."/>
        </authorList>
    </citation>
    <scope>NUCLEOTIDE SEQUENCE [LARGE SCALE GENOMIC DNA]</scope>
    <source>
        <strain evidence="2 3">PP31</strain>
    </source>
</reference>
<name>A0A5K7Z1V0_9BACT</name>
<dbReference type="Proteomes" id="UP000427769">
    <property type="component" value="Chromosome"/>
</dbReference>
<dbReference type="Gene3D" id="3.40.50.150">
    <property type="entry name" value="Vaccinia Virus protein VP39"/>
    <property type="match status" value="1"/>
</dbReference>
<dbReference type="AlphaFoldDB" id="A0A5K7Z1V0"/>
<organism evidence="2 3">
    <name type="scientific">Desulfosarcina widdelii</name>
    <dbReference type="NCBI Taxonomy" id="947919"/>
    <lineage>
        <taxon>Bacteria</taxon>
        <taxon>Pseudomonadati</taxon>
        <taxon>Thermodesulfobacteriota</taxon>
        <taxon>Desulfobacteria</taxon>
        <taxon>Desulfobacterales</taxon>
        <taxon>Desulfosarcinaceae</taxon>
        <taxon>Desulfosarcina</taxon>
    </lineage>
</organism>
<evidence type="ECO:0000313" key="3">
    <source>
        <dbReference type="Proteomes" id="UP000427769"/>
    </source>
</evidence>
<dbReference type="GO" id="GO:0008171">
    <property type="term" value="F:O-methyltransferase activity"/>
    <property type="evidence" value="ECO:0007669"/>
    <property type="project" value="TreeGrafter"/>
</dbReference>
<dbReference type="PANTHER" id="PTHR36973:SF4">
    <property type="entry name" value="NODULATION PROTEIN"/>
    <property type="match status" value="1"/>
</dbReference>
<dbReference type="KEGG" id="dwd:DSCW_30730"/>
<dbReference type="InterPro" id="IPR006342">
    <property type="entry name" value="FkbM_mtfrase"/>
</dbReference>
<keyword evidence="3" id="KW-1185">Reference proteome</keyword>
<sequence length="89" mass="10313">MLKLDVQGYELEALRGCEELLGRFSYVYVECSFVELYVGQAMVDDVIVWLHERGWVLSGVYNVIKEHRGRSIQSDFLFRNSYLGQSTVT</sequence>
<evidence type="ECO:0000259" key="1">
    <source>
        <dbReference type="Pfam" id="PF05050"/>
    </source>
</evidence>
<proteinExistence type="predicted"/>
<evidence type="ECO:0000313" key="2">
    <source>
        <dbReference type="EMBL" id="BBO75656.1"/>
    </source>
</evidence>
<dbReference type="InterPro" id="IPR029063">
    <property type="entry name" value="SAM-dependent_MTases_sf"/>
</dbReference>
<dbReference type="SUPFAM" id="SSF53335">
    <property type="entry name" value="S-adenosyl-L-methionine-dependent methyltransferases"/>
    <property type="match status" value="1"/>
</dbReference>
<dbReference type="EMBL" id="AP021875">
    <property type="protein sequence ID" value="BBO75656.1"/>
    <property type="molecule type" value="Genomic_DNA"/>
</dbReference>
<protein>
    <recommendedName>
        <fullName evidence="1">Methyltransferase FkbM domain-containing protein</fullName>
    </recommendedName>
</protein>
<gene>
    <name evidence="2" type="ORF">DSCW_30730</name>
</gene>
<feature type="domain" description="Methyltransferase FkbM" evidence="1">
    <location>
        <begin position="2"/>
        <end position="54"/>
    </location>
</feature>
<accession>A0A5K7Z1V0</accession>
<dbReference type="PANTHER" id="PTHR36973">
    <property type="entry name" value="SLL1456 PROTEIN-RELATED"/>
    <property type="match status" value="1"/>
</dbReference>
<dbReference type="Pfam" id="PF05050">
    <property type="entry name" value="Methyltransf_21"/>
    <property type="match status" value="1"/>
</dbReference>
<dbReference type="InterPro" id="IPR053188">
    <property type="entry name" value="FkbM_Methyltransferase"/>
</dbReference>